<organism evidence="1 2">
    <name type="scientific">Dendrobium nobile</name>
    <name type="common">Orchid</name>
    <dbReference type="NCBI Taxonomy" id="94219"/>
    <lineage>
        <taxon>Eukaryota</taxon>
        <taxon>Viridiplantae</taxon>
        <taxon>Streptophyta</taxon>
        <taxon>Embryophyta</taxon>
        <taxon>Tracheophyta</taxon>
        <taxon>Spermatophyta</taxon>
        <taxon>Magnoliopsida</taxon>
        <taxon>Liliopsida</taxon>
        <taxon>Asparagales</taxon>
        <taxon>Orchidaceae</taxon>
        <taxon>Epidendroideae</taxon>
        <taxon>Malaxideae</taxon>
        <taxon>Dendrobiinae</taxon>
        <taxon>Dendrobium</taxon>
    </lineage>
</organism>
<reference evidence="1" key="1">
    <citation type="journal article" date="2022" name="Front. Genet.">
        <title>Chromosome-Scale Assembly of the Dendrobium nobile Genome Provides Insights Into the Molecular Mechanism of the Biosynthesis of the Medicinal Active Ingredient of Dendrobium.</title>
        <authorList>
            <person name="Xu Q."/>
            <person name="Niu S.-C."/>
            <person name="Li K.-L."/>
            <person name="Zheng P.-J."/>
            <person name="Zhang X.-J."/>
            <person name="Jia Y."/>
            <person name="Liu Y."/>
            <person name="Niu Y.-X."/>
            <person name="Yu L.-H."/>
            <person name="Chen D.-F."/>
            <person name="Zhang G.-Q."/>
        </authorList>
    </citation>
    <scope>NUCLEOTIDE SEQUENCE</scope>
    <source>
        <tissue evidence="1">Leaf</tissue>
    </source>
</reference>
<name>A0A8T3AKF4_DENNO</name>
<evidence type="ECO:0000313" key="1">
    <source>
        <dbReference type="EMBL" id="KAI0496747.1"/>
    </source>
</evidence>
<dbReference type="AlphaFoldDB" id="A0A8T3AKF4"/>
<gene>
    <name evidence="1" type="ORF">KFK09_023071</name>
</gene>
<proteinExistence type="predicted"/>
<keyword evidence="2" id="KW-1185">Reference proteome</keyword>
<dbReference type="OrthoDB" id="1896560at2759"/>
<dbReference type="Proteomes" id="UP000829196">
    <property type="component" value="Unassembled WGS sequence"/>
</dbReference>
<dbReference type="PANTHER" id="PTHR36766">
    <property type="entry name" value="PLANT BROAD-SPECTRUM MILDEW RESISTANCE PROTEIN RPW8"/>
    <property type="match status" value="1"/>
</dbReference>
<sequence length="326" mass="37027">MNNVNSIFNLETIQLQDCLEWETLPPFGQLPFLKSLILTGMPKVKWLESKFNGNDKYRAFPLLKKLFIRRLEALEDWFEAGVAAEDGCLFPCLTELWLDECPKLKELPSLPSKLKILTICTTGWTTLNFCSNSNPIPLESLLVSNCSNITSLPLADEIARLAALRYLRIEKCPNLISLGEMQTSNNCHLMLSVLRISDPLVLLMEPLRSIASLKMLSIEQNDEVVSFPNEAEQWFLKDGSSLYELDFKYLKSLESLPSSLESLSSLQKLYIEDVPMLRELPNLPPSLESLSINGKCHPELKERYREDGGSDRHKIAHIPHINIPPE</sequence>
<dbReference type="InterPro" id="IPR032675">
    <property type="entry name" value="LRR_dom_sf"/>
</dbReference>
<dbReference type="PANTHER" id="PTHR36766:SF61">
    <property type="entry name" value="NB-ARC DOMAIN DISEASE RESISTANCE PROTEIN"/>
    <property type="match status" value="1"/>
</dbReference>
<comment type="caution">
    <text evidence="1">The sequence shown here is derived from an EMBL/GenBank/DDBJ whole genome shotgun (WGS) entry which is preliminary data.</text>
</comment>
<accession>A0A8T3AKF4</accession>
<dbReference type="SMR" id="A0A8T3AKF4"/>
<evidence type="ECO:0000313" key="2">
    <source>
        <dbReference type="Proteomes" id="UP000829196"/>
    </source>
</evidence>
<dbReference type="EMBL" id="JAGYWB010000016">
    <property type="protein sequence ID" value="KAI0496747.1"/>
    <property type="molecule type" value="Genomic_DNA"/>
</dbReference>
<dbReference type="Gene3D" id="3.80.10.10">
    <property type="entry name" value="Ribonuclease Inhibitor"/>
    <property type="match status" value="3"/>
</dbReference>
<dbReference type="SUPFAM" id="SSF52058">
    <property type="entry name" value="L domain-like"/>
    <property type="match status" value="1"/>
</dbReference>
<protein>
    <submittedName>
        <fullName evidence="1">Uncharacterized protein</fullName>
    </submittedName>
</protein>